<keyword evidence="2" id="KW-1185">Reference proteome</keyword>
<evidence type="ECO:0000313" key="1">
    <source>
        <dbReference type="EMBL" id="MBW0576021.1"/>
    </source>
</evidence>
<dbReference type="EMBL" id="AVOT02097490">
    <property type="protein sequence ID" value="MBW0576021.1"/>
    <property type="molecule type" value="Genomic_DNA"/>
</dbReference>
<organism evidence="1 2">
    <name type="scientific">Austropuccinia psidii MF-1</name>
    <dbReference type="NCBI Taxonomy" id="1389203"/>
    <lineage>
        <taxon>Eukaryota</taxon>
        <taxon>Fungi</taxon>
        <taxon>Dikarya</taxon>
        <taxon>Basidiomycota</taxon>
        <taxon>Pucciniomycotina</taxon>
        <taxon>Pucciniomycetes</taxon>
        <taxon>Pucciniales</taxon>
        <taxon>Sphaerophragmiaceae</taxon>
        <taxon>Austropuccinia</taxon>
    </lineage>
</organism>
<feature type="non-terminal residue" evidence="1">
    <location>
        <position position="152"/>
    </location>
</feature>
<dbReference type="AlphaFoldDB" id="A0A9Q3PWF9"/>
<sequence>MDDEIQKFIFGSPDPFLNELTPEASGLVIDTSSTTSPASTLSVSFSKSGSKIEWITLSTTPSIISGSNNSPLNGGITSPPALAEYVELYPSSPKIIHPPAPASKMQKTTKILKTWWRDWPYYCNKAKYTQFDPPQLGSRSCVGKAFTESSFD</sequence>
<accession>A0A9Q3PWF9</accession>
<proteinExistence type="predicted"/>
<gene>
    <name evidence="1" type="ORF">O181_115736</name>
</gene>
<protein>
    <submittedName>
        <fullName evidence="1">Uncharacterized protein</fullName>
    </submittedName>
</protein>
<dbReference type="Proteomes" id="UP000765509">
    <property type="component" value="Unassembled WGS sequence"/>
</dbReference>
<evidence type="ECO:0000313" key="2">
    <source>
        <dbReference type="Proteomes" id="UP000765509"/>
    </source>
</evidence>
<comment type="caution">
    <text evidence="1">The sequence shown here is derived from an EMBL/GenBank/DDBJ whole genome shotgun (WGS) entry which is preliminary data.</text>
</comment>
<name>A0A9Q3PWF9_9BASI</name>
<reference evidence="1" key="1">
    <citation type="submission" date="2021-03" db="EMBL/GenBank/DDBJ databases">
        <title>Draft genome sequence of rust myrtle Austropuccinia psidii MF-1, a brazilian biotype.</title>
        <authorList>
            <person name="Quecine M.C."/>
            <person name="Pachon D.M.R."/>
            <person name="Bonatelli M.L."/>
            <person name="Correr F.H."/>
            <person name="Franceschini L.M."/>
            <person name="Leite T.F."/>
            <person name="Margarido G.R.A."/>
            <person name="Almeida C.A."/>
            <person name="Ferrarezi J.A."/>
            <person name="Labate C.A."/>
        </authorList>
    </citation>
    <scope>NUCLEOTIDE SEQUENCE</scope>
    <source>
        <strain evidence="1">MF-1</strain>
    </source>
</reference>